<name>A0ACC2Q8Y2_9NEOP</name>
<keyword evidence="2" id="KW-1185">Reference proteome</keyword>
<dbReference type="Proteomes" id="UP001231649">
    <property type="component" value="Chromosome 23"/>
</dbReference>
<organism evidence="1 2">
    <name type="scientific">Mythimna loreyi</name>
    <dbReference type="NCBI Taxonomy" id="667449"/>
    <lineage>
        <taxon>Eukaryota</taxon>
        <taxon>Metazoa</taxon>
        <taxon>Ecdysozoa</taxon>
        <taxon>Arthropoda</taxon>
        <taxon>Hexapoda</taxon>
        <taxon>Insecta</taxon>
        <taxon>Pterygota</taxon>
        <taxon>Neoptera</taxon>
        <taxon>Endopterygota</taxon>
        <taxon>Lepidoptera</taxon>
        <taxon>Glossata</taxon>
        <taxon>Ditrysia</taxon>
        <taxon>Noctuoidea</taxon>
        <taxon>Noctuidae</taxon>
        <taxon>Noctuinae</taxon>
        <taxon>Hadenini</taxon>
        <taxon>Mythimna</taxon>
    </lineage>
</organism>
<reference evidence="1" key="1">
    <citation type="submission" date="2023-03" db="EMBL/GenBank/DDBJ databases">
        <title>Chromosome-level genomes of two armyworms, Mythimna separata and Mythimna loreyi, provide insights into the biosynthesis and reception of sex pheromones.</title>
        <authorList>
            <person name="Zhao H."/>
        </authorList>
    </citation>
    <scope>NUCLEOTIDE SEQUENCE</scope>
    <source>
        <strain evidence="1">BeijingLab</strain>
    </source>
</reference>
<comment type="caution">
    <text evidence="1">The sequence shown here is derived from an EMBL/GenBank/DDBJ whole genome shotgun (WGS) entry which is preliminary data.</text>
</comment>
<evidence type="ECO:0000313" key="2">
    <source>
        <dbReference type="Proteomes" id="UP001231649"/>
    </source>
</evidence>
<protein>
    <submittedName>
        <fullName evidence="1">Uncharacterized protein</fullName>
    </submittedName>
</protein>
<sequence>MDQSVKEELIARKRLKEISRTLLPDALPRKRARKQPSPERTECHLVPGTPTVPPSPKLQPWQMRMQSPIQIQDQMQGIQDRLTPVSSVVDLQVDWTTGLLRDLEGNTASALLLADAPKSPNHQMTDVPVAVLPTIKPNVKLINEAIKGKDSNELDESLARWLEVQSDEEEDVDLDVHTEFDDKLTPAHIMDECDAETRAFVSAEDKSFDQLLAELLPKDHLTFDWSHDRQTFTGTRETFTGQTGPTFTLTAETKPVDVFFKFFDDELLDLIYY</sequence>
<dbReference type="EMBL" id="CM056799">
    <property type="protein sequence ID" value="KAJ8710625.1"/>
    <property type="molecule type" value="Genomic_DNA"/>
</dbReference>
<proteinExistence type="predicted"/>
<gene>
    <name evidence="1" type="ORF">PYW08_009140</name>
</gene>
<accession>A0ACC2Q8Y2</accession>
<evidence type="ECO:0000313" key="1">
    <source>
        <dbReference type="EMBL" id="KAJ8710625.1"/>
    </source>
</evidence>